<proteinExistence type="predicted"/>
<dbReference type="EMBL" id="JAACFV010000028">
    <property type="protein sequence ID" value="KAF7510586.1"/>
    <property type="molecule type" value="Genomic_DNA"/>
</dbReference>
<reference evidence="1" key="1">
    <citation type="submission" date="2020-02" db="EMBL/GenBank/DDBJ databases">
        <authorList>
            <person name="Palmer J.M."/>
        </authorList>
    </citation>
    <scope>NUCLEOTIDE SEQUENCE</scope>
    <source>
        <strain evidence="1">EPUS1.4</strain>
        <tissue evidence="1">Thallus</tissue>
    </source>
</reference>
<keyword evidence="2" id="KW-1185">Reference proteome</keyword>
<organism evidence="1 2">
    <name type="scientific">Endocarpon pusillum</name>
    <dbReference type="NCBI Taxonomy" id="364733"/>
    <lineage>
        <taxon>Eukaryota</taxon>
        <taxon>Fungi</taxon>
        <taxon>Dikarya</taxon>
        <taxon>Ascomycota</taxon>
        <taxon>Pezizomycotina</taxon>
        <taxon>Eurotiomycetes</taxon>
        <taxon>Chaetothyriomycetidae</taxon>
        <taxon>Verrucariales</taxon>
        <taxon>Verrucariaceae</taxon>
        <taxon>Endocarpon</taxon>
    </lineage>
</organism>
<name>A0A8H7AP05_9EURO</name>
<evidence type="ECO:0000313" key="1">
    <source>
        <dbReference type="EMBL" id="KAF7510586.1"/>
    </source>
</evidence>
<gene>
    <name evidence="1" type="ORF">GJ744_006198</name>
</gene>
<evidence type="ECO:0000313" key="2">
    <source>
        <dbReference type="Proteomes" id="UP000606974"/>
    </source>
</evidence>
<protein>
    <submittedName>
        <fullName evidence="1">Uncharacterized protein</fullName>
    </submittedName>
</protein>
<dbReference type="Proteomes" id="UP000606974">
    <property type="component" value="Unassembled WGS sequence"/>
</dbReference>
<accession>A0A8H7AP05</accession>
<dbReference type="AlphaFoldDB" id="A0A8H7AP05"/>
<sequence length="72" mass="8685">MSVQERPVSCGDVIYRRGNITGYIDGWLISRAIFGNNEEQYEKEHWRKEIRRQIVRNTRRTGRSFAQKHHPR</sequence>
<comment type="caution">
    <text evidence="1">The sequence shown here is derived from an EMBL/GenBank/DDBJ whole genome shotgun (WGS) entry which is preliminary data.</text>
</comment>